<reference evidence="1 2" key="1">
    <citation type="journal article" date="2012" name="Proc. Natl. Acad. Sci. U.S.A.">
        <title>Gain and loss of multiple functionally related, horizontally transferred genes in the reduced genomes of two microsporidian parasites.</title>
        <authorList>
            <person name="Pombert J.-F."/>
            <person name="Selman M."/>
            <person name="Burki F."/>
            <person name="Bardell F.T."/>
            <person name="Farinelli L."/>
            <person name="Solter L.F."/>
            <person name="Whitman D.W."/>
            <person name="Weiss L.M."/>
            <person name="Corradi N."/>
            <person name="Keeling P.J."/>
        </authorList>
    </citation>
    <scope>NUCLEOTIDE SEQUENCE [LARGE SCALE GENOMIC DNA]</scope>
    <source>
        <strain evidence="1 2">SJ-2008</strain>
    </source>
</reference>
<dbReference type="RefSeq" id="XP_009264655.1">
    <property type="nucleotide sequence ID" value="XM_009266380.1"/>
</dbReference>
<dbReference type="AlphaFoldDB" id="I6ZIY8"/>
<proteinExistence type="predicted"/>
<accession>I6ZIY8</accession>
<dbReference type="VEuPathDB" id="MicrosporidiaDB:EROM_060640"/>
<protein>
    <submittedName>
        <fullName evidence="1">Uncharacterized protein</fullName>
    </submittedName>
</protein>
<dbReference type="OrthoDB" id="2193957at2759"/>
<evidence type="ECO:0000313" key="2">
    <source>
        <dbReference type="Proteomes" id="UP000010094"/>
    </source>
</evidence>
<dbReference type="GeneID" id="20521461"/>
<dbReference type="HOGENOM" id="CLU_657372_0_0_1"/>
<name>I6ZIY8_ENCRO</name>
<dbReference type="KEGG" id="ero:EROM_060640"/>
<gene>
    <name evidence="1" type="ordered locus">EROM_060640</name>
</gene>
<dbReference type="Proteomes" id="UP000010094">
    <property type="component" value="Chromosome VI"/>
</dbReference>
<evidence type="ECO:0000313" key="1">
    <source>
        <dbReference type="EMBL" id="AFN83158.1"/>
    </source>
</evidence>
<sequence length="423" mass="48949">MPLVDFIGSFYKKHDTLYDTFVSACLELKECKDIKNNLTQIYKCLRHEQTRQTSFRCLEYFMDSEMVNFVYKLGHVEEKKVVMDFLVDFTSILPAKCFSRLNGFFDSVFESKDTDELGLALAYSERTIVLGCGIRTALVDYSLRFFFEEGLSGEYSRACIVYLICSKRALDHLKSMRFVQTVIGQTNRMYFDLEKKMPLYLSLLQFISYYARKETDLCKTASDTFDGRKSHFLGMKSSRPHPIRSPLLLARGKDSTEPHSILDLLEFPNVHSAKVYMEILESTGSSNIRALVIDSVLTTIENTDDPTRFIRFCVENHPELVAPYLIKNGGEDWSPTNVLQKVAKMKGKGSSIKVPCVCHVDRHRISIVDFLIENNICDDLIFLFIWAVSKETFYTHFEKIREIFKDHRTIWADLWSLILTPII</sequence>
<organism evidence="1 2">
    <name type="scientific">Encephalitozoon romaleae (strain SJ-2008)</name>
    <name type="common">Microsporidian parasite</name>
    <dbReference type="NCBI Taxonomy" id="1178016"/>
    <lineage>
        <taxon>Eukaryota</taxon>
        <taxon>Fungi</taxon>
        <taxon>Fungi incertae sedis</taxon>
        <taxon>Microsporidia</taxon>
        <taxon>Unikaryonidae</taxon>
        <taxon>Encephalitozoon</taxon>
    </lineage>
</organism>
<keyword evidence="2" id="KW-1185">Reference proteome</keyword>
<dbReference type="EMBL" id="CP003523">
    <property type="protein sequence ID" value="AFN83158.1"/>
    <property type="molecule type" value="Genomic_DNA"/>
</dbReference>